<keyword evidence="3" id="KW-1185">Reference proteome</keyword>
<feature type="transmembrane region" description="Helical" evidence="1">
    <location>
        <begin position="48"/>
        <end position="74"/>
    </location>
</feature>
<accession>A0ABU9HLU7</accession>
<keyword evidence="1" id="KW-0472">Membrane</keyword>
<proteinExistence type="predicted"/>
<organism evidence="2 3">
    <name type="scientific">Flavobacterium flavipallidum</name>
    <dbReference type="NCBI Taxonomy" id="3139140"/>
    <lineage>
        <taxon>Bacteria</taxon>
        <taxon>Pseudomonadati</taxon>
        <taxon>Bacteroidota</taxon>
        <taxon>Flavobacteriia</taxon>
        <taxon>Flavobacteriales</taxon>
        <taxon>Flavobacteriaceae</taxon>
        <taxon>Flavobacterium</taxon>
    </lineage>
</organism>
<dbReference type="EMBL" id="JBBYHU010000014">
    <property type="protein sequence ID" value="MEL1241114.1"/>
    <property type="molecule type" value="Genomic_DNA"/>
</dbReference>
<feature type="transmembrane region" description="Helical" evidence="1">
    <location>
        <begin position="80"/>
        <end position="100"/>
    </location>
</feature>
<keyword evidence="1" id="KW-1133">Transmembrane helix</keyword>
<feature type="transmembrane region" description="Helical" evidence="1">
    <location>
        <begin position="157"/>
        <end position="173"/>
    </location>
</feature>
<evidence type="ECO:0008006" key="4">
    <source>
        <dbReference type="Google" id="ProtNLM"/>
    </source>
</evidence>
<gene>
    <name evidence="2" type="ORF">AAEO59_08650</name>
</gene>
<name>A0ABU9HLU7_9FLAO</name>
<sequence>MIAYDKNLLDNSILLDEAKDLKNAGFISKEQFENIHSQLNHLKTNKNLLVRLGFFLLGCLMYSSICGTLSLTLFQLFQNHLSIIVLIIALVGIIGLEYFSRENYFGHGLDDAYLLGFLLALGVFTGSTFDGSELLITCVISIAAILTYLRYLHLSSALIACLAATATIAYTTFELGVIAKSLLPFIMMLFAVVGYWLSKKSLEKVTNSYYYNGILLTNNYALILFYLAGNYLVVRELSILLLGTEIPKGQDITFAPFFYLFTFLVPLTYIFRALKARNRFMLWIGVLALTFSIYTIRYYYALLPVEIALTAAGMILFFFSFFVIRSIKEKESGITFKIDRFLNSNALANAEILITASQMGMKPTTLDESKIKFGGGGFSGGGSSGNY</sequence>
<keyword evidence="1" id="KW-0812">Transmembrane</keyword>
<evidence type="ECO:0000313" key="2">
    <source>
        <dbReference type="EMBL" id="MEL1241114.1"/>
    </source>
</evidence>
<reference evidence="2 3" key="1">
    <citation type="submission" date="2024-04" db="EMBL/GenBank/DDBJ databases">
        <title>Flavobacterium sp. DGU99 16S ribosomal RNA gene Genome sequencing and assembly.</title>
        <authorList>
            <person name="Park S."/>
        </authorList>
    </citation>
    <scope>NUCLEOTIDE SEQUENCE [LARGE SCALE GENOMIC DNA]</scope>
    <source>
        <strain evidence="2 3">DGU99</strain>
    </source>
</reference>
<comment type="caution">
    <text evidence="2">The sequence shown here is derived from an EMBL/GenBank/DDBJ whole genome shotgun (WGS) entry which is preliminary data.</text>
</comment>
<feature type="transmembrane region" description="Helical" evidence="1">
    <location>
        <begin position="179"/>
        <end position="197"/>
    </location>
</feature>
<feature type="transmembrane region" description="Helical" evidence="1">
    <location>
        <begin position="280"/>
        <end position="301"/>
    </location>
</feature>
<feature type="transmembrane region" description="Helical" evidence="1">
    <location>
        <begin position="307"/>
        <end position="327"/>
    </location>
</feature>
<evidence type="ECO:0000313" key="3">
    <source>
        <dbReference type="Proteomes" id="UP001398556"/>
    </source>
</evidence>
<dbReference type="Proteomes" id="UP001398556">
    <property type="component" value="Unassembled WGS sequence"/>
</dbReference>
<protein>
    <recommendedName>
        <fullName evidence="4">Membrane protein DUF2157</fullName>
    </recommendedName>
</protein>
<feature type="transmembrane region" description="Helical" evidence="1">
    <location>
        <begin position="252"/>
        <end position="271"/>
    </location>
</feature>
<evidence type="ECO:0000256" key="1">
    <source>
        <dbReference type="SAM" id="Phobius"/>
    </source>
</evidence>
<feature type="transmembrane region" description="Helical" evidence="1">
    <location>
        <begin position="209"/>
        <end position="232"/>
    </location>
</feature>
<dbReference type="RefSeq" id="WP_341700338.1">
    <property type="nucleotide sequence ID" value="NZ_JBBYHU010000014.1"/>
</dbReference>
<feature type="transmembrane region" description="Helical" evidence="1">
    <location>
        <begin position="112"/>
        <end position="128"/>
    </location>
</feature>